<evidence type="ECO:0000256" key="1">
    <source>
        <dbReference type="SAM" id="Phobius"/>
    </source>
</evidence>
<gene>
    <name evidence="2" type="ordered locus">XF_0126</name>
</gene>
<keyword evidence="1" id="KW-0472">Membrane</keyword>
<organism evidence="2 3">
    <name type="scientific">Xylella fastidiosa (strain 9a5c)</name>
    <dbReference type="NCBI Taxonomy" id="160492"/>
    <lineage>
        <taxon>Bacteria</taxon>
        <taxon>Pseudomonadati</taxon>
        <taxon>Pseudomonadota</taxon>
        <taxon>Gammaproteobacteria</taxon>
        <taxon>Lysobacterales</taxon>
        <taxon>Lysobacteraceae</taxon>
        <taxon>Xylella</taxon>
    </lineage>
</organism>
<evidence type="ECO:0000313" key="2">
    <source>
        <dbReference type="EMBL" id="AAF82939.1"/>
    </source>
</evidence>
<keyword evidence="1" id="KW-0812">Transmembrane</keyword>
<accession>Q9PH20</accession>
<dbReference type="HOGENOM" id="CLU_2959919_0_0_6"/>
<evidence type="ECO:0000313" key="3">
    <source>
        <dbReference type="Proteomes" id="UP000000812"/>
    </source>
</evidence>
<dbReference type="KEGG" id="xfa:XF_0126"/>
<reference evidence="2 3" key="1">
    <citation type="journal article" date="2000" name="Nature">
        <title>The genome sequence of the plant pathogen Xylella fastidiosa.</title>
        <authorList>
            <person name="Simpson A.J."/>
            <person name="Reinach F.C."/>
            <person name="Arruda P."/>
            <person name="Abreu F.A."/>
            <person name="Acencio M."/>
            <person name="Alvarenga R."/>
            <person name="Alves L.M."/>
            <person name="Araya J.E."/>
            <person name="Baia G.S."/>
            <person name="Baptista C.S."/>
            <person name="Barros M.H."/>
            <person name="Bonaccorsi E.D."/>
            <person name="Bordin S."/>
            <person name="Bove J.M."/>
            <person name="Briones M.R."/>
            <person name="Bueno M.R."/>
            <person name="Camargo A.A."/>
            <person name="Camargo L.E."/>
            <person name="Carraro D.M."/>
            <person name="Carrer H."/>
            <person name="Colauto N.B."/>
            <person name="Colombo C."/>
            <person name="Costa F.F."/>
            <person name="Costa M.C."/>
            <person name="Costa-Neto C.M."/>
            <person name="Coutinho L.L."/>
            <person name="Cristofani M."/>
            <person name="Dias-Neto E."/>
            <person name="Docena C."/>
            <person name="El-Dorry H."/>
            <person name="Facincani A.P."/>
            <person name="Ferreira A.J."/>
            <person name="Ferreira V.C."/>
            <person name="Ferro J.A."/>
            <person name="Fraga J.S."/>
            <person name="Franca S.C."/>
            <person name="Franco M.C."/>
            <person name="Frohme M."/>
            <person name="Furlan L.R."/>
            <person name="Garnier M."/>
            <person name="Goldman G.H."/>
            <person name="Goldman M.H."/>
            <person name="Gomes S.L."/>
            <person name="Gruber A."/>
            <person name="Ho P.L."/>
            <person name="Hoheisel J.D."/>
            <person name="Junqueira M.L."/>
            <person name="Kemper E.L."/>
            <person name="Kitajima J.P."/>
            <person name="Krieger J.E."/>
            <person name="Kuramae E.E."/>
            <person name="Laigret F."/>
            <person name="Lambais M.R."/>
            <person name="Leite L.C."/>
            <person name="Lemos E.G."/>
            <person name="Lemos M.V."/>
            <person name="Lopes S.A."/>
            <person name="Lopes C.R."/>
            <person name="Machado J.A."/>
            <person name="Machado M.A."/>
            <person name="Madeira A.M."/>
            <person name="Madeira H.M."/>
            <person name="Marino C.L."/>
            <person name="Marques M.V."/>
            <person name="Martins E.A."/>
            <person name="Martins E.M."/>
            <person name="Matsukuma A.Y."/>
            <person name="Menck C.F."/>
            <person name="Miracca E.C."/>
            <person name="Miyaki C.Y."/>
            <person name="Monteriro-Vitorello C.B."/>
            <person name="Moon D.H."/>
            <person name="Nagai M.A."/>
            <person name="Nascimento A.L."/>
            <person name="Netto L.E."/>
            <person name="Nhani A.Jr."/>
            <person name="Nobrega F.G."/>
            <person name="Nunes L.R."/>
            <person name="Oliveira M.A."/>
            <person name="de Oliveira M.C."/>
            <person name="de Oliveira R.C."/>
            <person name="Palmieri D.A."/>
            <person name="Paris A."/>
            <person name="Peixoto B.R."/>
            <person name="Pereira G.A."/>
            <person name="Pereira H.A.Jr."/>
            <person name="Pesquero J.B."/>
            <person name="Quaggio R.B."/>
            <person name="Roberto P.G."/>
            <person name="Rodrigues V."/>
            <person name="de M Rosa A.J."/>
            <person name="de Rosa V.E.Jr."/>
            <person name="de Sa R.G."/>
            <person name="Santelli R.V."/>
            <person name="Sawasaki H.E."/>
            <person name="da Silva A.C."/>
            <person name="da Silva A.M."/>
            <person name="da Silva F.R."/>
            <person name="da Silva W.A.Jr."/>
            <person name="da Silveira J.F."/>
            <person name="Silvestri M.L."/>
            <person name="Siqueira W.J."/>
            <person name="de Souza A.A."/>
            <person name="de Souza A.P."/>
            <person name="Terenzi M.F."/>
            <person name="Truffi D."/>
            <person name="Tsai S.M."/>
            <person name="Tsuhako M.H."/>
            <person name="Vallada H."/>
            <person name="Van Sluys M.A."/>
            <person name="Verjovski-Almeida S."/>
            <person name="Vettore A.L."/>
            <person name="Zago M.A."/>
            <person name="Zatz M."/>
            <person name="Meidanis J."/>
            <person name="Setubal J.C."/>
        </authorList>
    </citation>
    <scope>NUCLEOTIDE SEQUENCE [LARGE SCALE GENOMIC DNA]</scope>
    <source>
        <strain evidence="2 3">9a5c</strain>
    </source>
</reference>
<dbReference type="EMBL" id="AE003849">
    <property type="protein sequence ID" value="AAF82939.1"/>
    <property type="molecule type" value="Genomic_DNA"/>
</dbReference>
<name>Q9PH20_XYLFA</name>
<proteinExistence type="predicted"/>
<dbReference type="PIR" id="E82844">
    <property type="entry name" value="E82844"/>
</dbReference>
<dbReference type="AlphaFoldDB" id="Q9PH20"/>
<feature type="transmembrane region" description="Helical" evidence="1">
    <location>
        <begin position="20"/>
        <end position="37"/>
    </location>
</feature>
<keyword evidence="1" id="KW-1133">Transmembrane helix</keyword>
<dbReference type="Proteomes" id="UP000000812">
    <property type="component" value="Chromosome"/>
</dbReference>
<sequence>MLWLNWFTQIEHRATNIISRLYVSIAWCFFGSVFSMIKHMLVSRHFIEYLNSHWRCWLF</sequence>
<protein>
    <submittedName>
        <fullName evidence="2">Uncharacterized protein</fullName>
    </submittedName>
</protein>